<accession>X0Z5U3</accession>
<organism evidence="1">
    <name type="scientific">marine sediment metagenome</name>
    <dbReference type="NCBI Taxonomy" id="412755"/>
    <lineage>
        <taxon>unclassified sequences</taxon>
        <taxon>metagenomes</taxon>
        <taxon>ecological metagenomes</taxon>
    </lineage>
</organism>
<comment type="caution">
    <text evidence="1">The sequence shown here is derived from an EMBL/GenBank/DDBJ whole genome shotgun (WGS) entry which is preliminary data.</text>
</comment>
<dbReference type="SUPFAM" id="SSF89447">
    <property type="entry name" value="AbrB/MazE/MraZ-like"/>
    <property type="match status" value="1"/>
</dbReference>
<dbReference type="AlphaFoldDB" id="X0Z5U3"/>
<reference evidence="1" key="1">
    <citation type="journal article" date="2014" name="Front. Microbiol.">
        <title>High frequency of phylogenetically diverse reductive dehalogenase-homologous genes in deep subseafloor sedimentary metagenomes.</title>
        <authorList>
            <person name="Kawai M."/>
            <person name="Futagami T."/>
            <person name="Toyoda A."/>
            <person name="Takaki Y."/>
            <person name="Nishi S."/>
            <person name="Hori S."/>
            <person name="Arai W."/>
            <person name="Tsubouchi T."/>
            <person name="Morono Y."/>
            <person name="Uchiyama I."/>
            <person name="Ito T."/>
            <person name="Fujiyama A."/>
            <person name="Inagaki F."/>
            <person name="Takami H."/>
        </authorList>
    </citation>
    <scope>NUCLEOTIDE SEQUENCE</scope>
    <source>
        <strain evidence="1">Expedition CK06-06</strain>
    </source>
</reference>
<protein>
    <submittedName>
        <fullName evidence="1">Uncharacterized protein</fullName>
    </submittedName>
</protein>
<evidence type="ECO:0000313" key="1">
    <source>
        <dbReference type="EMBL" id="GAG64474.1"/>
    </source>
</evidence>
<dbReference type="InterPro" id="IPR037914">
    <property type="entry name" value="SpoVT-AbrB_sf"/>
</dbReference>
<name>X0Z5U3_9ZZZZ</name>
<sequence>MCPRKIRKLPRQTIWMDKKGRIVIPDYLREDLDLETPGWVVIERYPPEGECKTLFIKRESNKV</sequence>
<gene>
    <name evidence="1" type="ORF">S01H4_20448</name>
</gene>
<proteinExistence type="predicted"/>
<dbReference type="EMBL" id="BART01009196">
    <property type="protein sequence ID" value="GAG64474.1"/>
    <property type="molecule type" value="Genomic_DNA"/>
</dbReference>